<dbReference type="Proteomes" id="UP000276776">
    <property type="component" value="Unassembled WGS sequence"/>
</dbReference>
<dbReference type="OMA" id="WEMGEPP"/>
<reference evidence="2 3" key="2">
    <citation type="submission" date="2018-11" db="EMBL/GenBank/DDBJ databases">
        <authorList>
            <consortium name="Pathogen Informatics"/>
        </authorList>
    </citation>
    <scope>NUCLEOTIDE SEQUENCE [LARGE SCALE GENOMIC DNA]</scope>
</reference>
<evidence type="ECO:0000256" key="1">
    <source>
        <dbReference type="SAM" id="SignalP"/>
    </source>
</evidence>
<evidence type="ECO:0000313" key="2">
    <source>
        <dbReference type="EMBL" id="VDN04989.1"/>
    </source>
</evidence>
<organism evidence="4">
    <name type="scientific">Thelazia callipaeda</name>
    <name type="common">Oriental eyeworm</name>
    <name type="synonym">Parasitic nematode</name>
    <dbReference type="NCBI Taxonomy" id="103827"/>
    <lineage>
        <taxon>Eukaryota</taxon>
        <taxon>Metazoa</taxon>
        <taxon>Ecdysozoa</taxon>
        <taxon>Nematoda</taxon>
        <taxon>Chromadorea</taxon>
        <taxon>Rhabditida</taxon>
        <taxon>Spirurina</taxon>
        <taxon>Spiruromorpha</taxon>
        <taxon>Thelazioidea</taxon>
        <taxon>Thelaziidae</taxon>
        <taxon>Thelazia</taxon>
    </lineage>
</organism>
<dbReference type="AlphaFoldDB" id="A0A0N5D3M1"/>
<feature type="signal peptide" evidence="1">
    <location>
        <begin position="1"/>
        <end position="18"/>
    </location>
</feature>
<keyword evidence="3" id="KW-1185">Reference proteome</keyword>
<feature type="chain" id="PRO_5043126586" evidence="1">
    <location>
        <begin position="19"/>
        <end position="149"/>
    </location>
</feature>
<keyword evidence="1" id="KW-0732">Signal</keyword>
<protein>
    <submittedName>
        <fullName evidence="4">C6 domain-containing protein</fullName>
    </submittedName>
</protein>
<dbReference type="EMBL" id="UYYF01004517">
    <property type="protein sequence ID" value="VDN04989.1"/>
    <property type="molecule type" value="Genomic_DNA"/>
</dbReference>
<evidence type="ECO:0000313" key="4">
    <source>
        <dbReference type="WBParaSite" id="TCLT_0000753501-mRNA-1"/>
    </source>
</evidence>
<proteinExistence type="predicted"/>
<reference evidence="4" key="1">
    <citation type="submission" date="2017-02" db="UniProtKB">
        <authorList>
            <consortium name="WormBaseParasite"/>
        </authorList>
    </citation>
    <scope>IDENTIFICATION</scope>
</reference>
<dbReference type="OrthoDB" id="5851039at2759"/>
<evidence type="ECO:0000313" key="3">
    <source>
        <dbReference type="Proteomes" id="UP000276776"/>
    </source>
</evidence>
<dbReference type="WBParaSite" id="TCLT_0000753501-mRNA-1">
    <property type="protein sequence ID" value="TCLT_0000753501-mRNA-1"/>
    <property type="gene ID" value="TCLT_0000753501"/>
</dbReference>
<sequence length="149" mass="16157">MITFLLVTTQLPATYSCAATPPVVLPAPAANEFSITINLLKQYNKMIVSVCCQPLIKTLTNNTNLENGVMTFTYNSLTCRRTATAICTQRAAVPPLQLMAGITVNQVNFINIQQTSVSITLSCNNMMQWETGNPPLVVSTIQCVLSSTP</sequence>
<name>A0A0N5D3M1_THECL</name>
<gene>
    <name evidence="2" type="ORF">TCLT_LOCUS7524</name>
</gene>
<accession>A0A0N5D3M1</accession>